<dbReference type="PANTHER" id="PTHR11138">
    <property type="entry name" value="METHIONYL-TRNA FORMYLTRANSFERASE"/>
    <property type="match status" value="1"/>
</dbReference>
<evidence type="ECO:0000259" key="2">
    <source>
        <dbReference type="Pfam" id="PF02911"/>
    </source>
</evidence>
<dbReference type="SUPFAM" id="SSF50486">
    <property type="entry name" value="FMT C-terminal domain-like"/>
    <property type="match status" value="1"/>
</dbReference>
<dbReference type="Pfam" id="PF02911">
    <property type="entry name" value="Formyl_trans_C"/>
    <property type="match status" value="1"/>
</dbReference>
<name>A0ABR7A8D0_9BURK</name>
<dbReference type="InterPro" id="IPR011034">
    <property type="entry name" value="Formyl_transferase-like_C_sf"/>
</dbReference>
<feature type="domain" description="Formyl transferase N-terminal" evidence="1">
    <location>
        <begin position="64"/>
        <end position="168"/>
    </location>
</feature>
<dbReference type="InterPro" id="IPR036477">
    <property type="entry name" value="Formyl_transf_N_sf"/>
</dbReference>
<accession>A0ABR7A8D0</accession>
<comment type="caution">
    <text evidence="3">The sequence shown here is derived from an EMBL/GenBank/DDBJ whole genome shotgun (WGS) entry which is preliminary data.</text>
</comment>
<proteinExistence type="predicted"/>
<dbReference type="GO" id="GO:0016740">
    <property type="term" value="F:transferase activity"/>
    <property type="evidence" value="ECO:0007669"/>
    <property type="project" value="UniProtKB-KW"/>
</dbReference>
<dbReference type="SUPFAM" id="SSF53328">
    <property type="entry name" value="Formyltransferase"/>
    <property type="match status" value="1"/>
</dbReference>
<feature type="domain" description="Formyl transferase C-terminal" evidence="2">
    <location>
        <begin position="196"/>
        <end position="270"/>
    </location>
</feature>
<gene>
    <name evidence="3" type="ORF">H8K43_15680</name>
</gene>
<protein>
    <submittedName>
        <fullName evidence="3">Formyl transferase</fullName>
    </submittedName>
</protein>
<dbReference type="PANTHER" id="PTHR11138:SF5">
    <property type="entry name" value="METHIONYL-TRNA FORMYLTRANSFERASE, MITOCHONDRIAL"/>
    <property type="match status" value="1"/>
</dbReference>
<dbReference type="Gene3D" id="3.40.50.12230">
    <property type="match status" value="1"/>
</dbReference>
<evidence type="ECO:0000313" key="4">
    <source>
        <dbReference type="Proteomes" id="UP000654304"/>
    </source>
</evidence>
<evidence type="ECO:0000313" key="3">
    <source>
        <dbReference type="EMBL" id="MBC3933119.1"/>
    </source>
</evidence>
<evidence type="ECO:0000259" key="1">
    <source>
        <dbReference type="Pfam" id="PF00551"/>
    </source>
</evidence>
<reference evidence="3 4" key="1">
    <citation type="submission" date="2020-08" db="EMBL/GenBank/DDBJ databases">
        <title>Novel species isolated from subtropical streams in China.</title>
        <authorList>
            <person name="Lu H."/>
        </authorList>
    </citation>
    <scope>NUCLEOTIDE SEQUENCE [LARGE SCALE GENOMIC DNA]</scope>
    <source>
        <strain evidence="3 4">CY22W</strain>
    </source>
</reference>
<dbReference type="InterPro" id="IPR002376">
    <property type="entry name" value="Formyl_transf_N"/>
</dbReference>
<dbReference type="RefSeq" id="WP_186904700.1">
    <property type="nucleotide sequence ID" value="NZ_JACOGD010000008.1"/>
</dbReference>
<dbReference type="EMBL" id="JACOGD010000008">
    <property type="protein sequence ID" value="MBC3933119.1"/>
    <property type="molecule type" value="Genomic_DNA"/>
</dbReference>
<sequence>MRFAFVGCDRNIGVLESLQAAGWTLLKVFSQLATEVSGSNQQLTALAALQSIPLQLNRIQTADLQSLADTGCEVLIVASYNYKIPDWRAYLPYAVNFHPSPLPVGRGPYPLIQAILRGHRSWAVSCHRIDAGYDTGAVLDAERFALDEYDTHETLHLKIQIANQVLATRVVARFSQLWRDAQIQDEGEYWPMFSMEEQTLDCSSSVAHIRRQLRAFGELGCYTRFQGQKIQVLQASAWPGDHNLLAGSLVHHAGNTLVLACADGYLALQDWRYLPDQGLTRNAHAL</sequence>
<dbReference type="Pfam" id="PF00551">
    <property type="entry name" value="Formyl_trans_N"/>
    <property type="match status" value="1"/>
</dbReference>
<keyword evidence="3" id="KW-0808">Transferase</keyword>
<dbReference type="InterPro" id="IPR005793">
    <property type="entry name" value="Formyl_trans_C"/>
</dbReference>
<keyword evidence="4" id="KW-1185">Reference proteome</keyword>
<dbReference type="Proteomes" id="UP000654304">
    <property type="component" value="Unassembled WGS sequence"/>
</dbReference>
<organism evidence="3 4">
    <name type="scientific">Undibacterium curvum</name>
    <dbReference type="NCBI Taxonomy" id="2762294"/>
    <lineage>
        <taxon>Bacteria</taxon>
        <taxon>Pseudomonadati</taxon>
        <taxon>Pseudomonadota</taxon>
        <taxon>Betaproteobacteria</taxon>
        <taxon>Burkholderiales</taxon>
        <taxon>Oxalobacteraceae</taxon>
        <taxon>Undibacterium</taxon>
    </lineage>
</organism>